<evidence type="ECO:0000256" key="4">
    <source>
        <dbReference type="ARBA" id="ARBA00023163"/>
    </source>
</evidence>
<evidence type="ECO:0000256" key="6">
    <source>
        <dbReference type="SAM" id="MobiDB-lite"/>
    </source>
</evidence>
<protein>
    <submittedName>
        <fullName evidence="8">Transcriptional regulator</fullName>
    </submittedName>
</protein>
<evidence type="ECO:0000259" key="7">
    <source>
        <dbReference type="PROSITE" id="PS50977"/>
    </source>
</evidence>
<feature type="region of interest" description="Disordered" evidence="6">
    <location>
        <begin position="1"/>
        <end position="34"/>
    </location>
</feature>
<dbReference type="KEGG" id="nbe:Back2_24850"/>
<keyword evidence="3 5" id="KW-0238">DNA-binding</keyword>
<dbReference type="InterPro" id="IPR001647">
    <property type="entry name" value="HTH_TetR"/>
</dbReference>
<dbReference type="InterPro" id="IPR050109">
    <property type="entry name" value="HTH-type_TetR-like_transc_reg"/>
</dbReference>
<dbReference type="SUPFAM" id="SSF48498">
    <property type="entry name" value="Tetracyclin repressor-like, C-terminal domain"/>
    <property type="match status" value="1"/>
</dbReference>
<evidence type="ECO:0000256" key="2">
    <source>
        <dbReference type="ARBA" id="ARBA00023015"/>
    </source>
</evidence>
<dbReference type="GO" id="GO:0046677">
    <property type="term" value="P:response to antibiotic"/>
    <property type="evidence" value="ECO:0007669"/>
    <property type="project" value="InterPro"/>
</dbReference>
<dbReference type="PROSITE" id="PS50977">
    <property type="entry name" value="HTH_TETR_2"/>
    <property type="match status" value="1"/>
</dbReference>
<dbReference type="Pfam" id="PF00440">
    <property type="entry name" value="TetR_N"/>
    <property type="match status" value="1"/>
</dbReference>
<dbReference type="PRINTS" id="PR00400">
    <property type="entry name" value="TETREPRESSOR"/>
</dbReference>
<organism evidence="8 9">
    <name type="scientific">Nocardioides baekrokdamisoli</name>
    <dbReference type="NCBI Taxonomy" id="1804624"/>
    <lineage>
        <taxon>Bacteria</taxon>
        <taxon>Bacillati</taxon>
        <taxon>Actinomycetota</taxon>
        <taxon>Actinomycetes</taxon>
        <taxon>Propionibacteriales</taxon>
        <taxon>Nocardioidaceae</taxon>
        <taxon>Nocardioides</taxon>
    </lineage>
</organism>
<reference evidence="8 9" key="1">
    <citation type="submission" date="2018-11" db="EMBL/GenBank/DDBJ databases">
        <title>Complete genome sequence of Nocardioides baekrokdamisoli strain KCTC 39748.</title>
        <authorList>
            <person name="Kang S.W."/>
            <person name="Lee K.C."/>
            <person name="Kim K.K."/>
            <person name="Kim J.S."/>
            <person name="Kim D.S."/>
            <person name="Ko S.H."/>
            <person name="Yang S.H."/>
            <person name="Shin Y.K."/>
            <person name="Lee J.S."/>
        </authorList>
    </citation>
    <scope>NUCLEOTIDE SEQUENCE [LARGE SCALE GENOMIC DNA]</scope>
    <source>
        <strain evidence="8 9">KCTC 39748</strain>
    </source>
</reference>
<gene>
    <name evidence="8" type="ORF">Back2_24850</name>
</gene>
<dbReference type="Gene3D" id="1.10.357.10">
    <property type="entry name" value="Tetracycline Repressor, domain 2"/>
    <property type="match status" value="1"/>
</dbReference>
<dbReference type="Pfam" id="PF02909">
    <property type="entry name" value="TetR_C_1"/>
    <property type="match status" value="1"/>
</dbReference>
<dbReference type="InterPro" id="IPR004111">
    <property type="entry name" value="Repressor_TetR_C"/>
</dbReference>
<dbReference type="OrthoDB" id="329481at2"/>
<feature type="domain" description="HTH tetR-type" evidence="7">
    <location>
        <begin position="35"/>
        <end position="95"/>
    </location>
</feature>
<sequence>MRLMTDRPPITPWKSIPGNAVPWKSGGPSGPGRTKLSVDVIVDVAMRQLRARGYDAVTMRSIATELGTGPASLYAHVANRNELDSLVNARISSMAYVPDPDPDPGRWDEQIAEVARELLRLYREHPGTARCTMGNMPASIEALDPVEKIFAILRAGGVPDQDAAWFGDQFSLYVASFAMEEDIWKSRARADNLSEAEAWDHIPPVFANLSATRFPVLTSLAGALTNGDADERFNFGVDLMIQGLKARKG</sequence>
<evidence type="ECO:0000313" key="8">
    <source>
        <dbReference type="EMBL" id="BBH18198.1"/>
    </source>
</evidence>
<name>A0A3G9J3J4_9ACTN</name>
<dbReference type="PANTHER" id="PTHR30055:SF151">
    <property type="entry name" value="TRANSCRIPTIONAL REGULATORY PROTEIN"/>
    <property type="match status" value="1"/>
</dbReference>
<accession>A0A3G9J3J4</accession>
<evidence type="ECO:0000256" key="3">
    <source>
        <dbReference type="ARBA" id="ARBA00023125"/>
    </source>
</evidence>
<evidence type="ECO:0000256" key="1">
    <source>
        <dbReference type="ARBA" id="ARBA00022491"/>
    </source>
</evidence>
<evidence type="ECO:0000256" key="5">
    <source>
        <dbReference type="PROSITE-ProRule" id="PRU00335"/>
    </source>
</evidence>
<dbReference type="GO" id="GO:0003700">
    <property type="term" value="F:DNA-binding transcription factor activity"/>
    <property type="evidence" value="ECO:0007669"/>
    <property type="project" value="TreeGrafter"/>
</dbReference>
<dbReference type="InterPro" id="IPR009057">
    <property type="entry name" value="Homeodomain-like_sf"/>
</dbReference>
<dbReference type="Proteomes" id="UP000271573">
    <property type="component" value="Chromosome"/>
</dbReference>
<dbReference type="EMBL" id="AP019307">
    <property type="protein sequence ID" value="BBH18198.1"/>
    <property type="molecule type" value="Genomic_DNA"/>
</dbReference>
<evidence type="ECO:0000313" key="9">
    <source>
        <dbReference type="Proteomes" id="UP000271573"/>
    </source>
</evidence>
<dbReference type="InterPro" id="IPR036271">
    <property type="entry name" value="Tet_transcr_reg_TetR-rel_C_sf"/>
</dbReference>
<proteinExistence type="predicted"/>
<dbReference type="InterPro" id="IPR003012">
    <property type="entry name" value="Tet_transcr_reg_TetR"/>
</dbReference>
<keyword evidence="4" id="KW-0804">Transcription</keyword>
<dbReference type="SUPFAM" id="SSF46689">
    <property type="entry name" value="Homeodomain-like"/>
    <property type="match status" value="1"/>
</dbReference>
<keyword evidence="1" id="KW-0678">Repressor</keyword>
<keyword evidence="2" id="KW-0805">Transcription regulation</keyword>
<dbReference type="GO" id="GO:0045892">
    <property type="term" value="P:negative regulation of DNA-templated transcription"/>
    <property type="evidence" value="ECO:0007669"/>
    <property type="project" value="InterPro"/>
</dbReference>
<dbReference type="AlphaFoldDB" id="A0A3G9J3J4"/>
<feature type="DNA-binding region" description="H-T-H motif" evidence="5">
    <location>
        <begin position="58"/>
        <end position="77"/>
    </location>
</feature>
<keyword evidence="9" id="KW-1185">Reference proteome</keyword>
<dbReference type="GO" id="GO:0000976">
    <property type="term" value="F:transcription cis-regulatory region binding"/>
    <property type="evidence" value="ECO:0007669"/>
    <property type="project" value="TreeGrafter"/>
</dbReference>
<dbReference type="PANTHER" id="PTHR30055">
    <property type="entry name" value="HTH-TYPE TRANSCRIPTIONAL REGULATOR RUTR"/>
    <property type="match status" value="1"/>
</dbReference>